<dbReference type="InterPro" id="IPR012312">
    <property type="entry name" value="Hemerythrin-like"/>
</dbReference>
<dbReference type="Gene3D" id="1.20.120.520">
    <property type="entry name" value="nmb1532 protein domain like"/>
    <property type="match status" value="1"/>
</dbReference>
<evidence type="ECO:0000259" key="2">
    <source>
        <dbReference type="Pfam" id="PF01814"/>
    </source>
</evidence>
<accession>A0A1M6QWR3</accession>
<gene>
    <name evidence="3" type="ORF">SAMN02745163_03479</name>
</gene>
<keyword evidence="4" id="KW-1185">Reference proteome</keyword>
<dbReference type="AlphaFoldDB" id="A0A1M6QWR3"/>
<reference evidence="3 4" key="1">
    <citation type="submission" date="2016-11" db="EMBL/GenBank/DDBJ databases">
        <authorList>
            <person name="Jaros S."/>
            <person name="Januszkiewicz K."/>
            <person name="Wedrychowicz H."/>
        </authorList>
    </citation>
    <scope>NUCLEOTIDE SEQUENCE [LARGE SCALE GENOMIC DNA]</scope>
    <source>
        <strain evidence="3 4">DSM 21758</strain>
    </source>
</reference>
<dbReference type="EMBL" id="FQZB01000015">
    <property type="protein sequence ID" value="SHK24635.1"/>
    <property type="molecule type" value="Genomic_DNA"/>
</dbReference>
<organism evidence="3 4">
    <name type="scientific">Clostridium cavendishii DSM 21758</name>
    <dbReference type="NCBI Taxonomy" id="1121302"/>
    <lineage>
        <taxon>Bacteria</taxon>
        <taxon>Bacillati</taxon>
        <taxon>Bacillota</taxon>
        <taxon>Clostridia</taxon>
        <taxon>Eubacteriales</taxon>
        <taxon>Clostridiaceae</taxon>
        <taxon>Clostridium</taxon>
    </lineage>
</organism>
<dbReference type="OrthoDB" id="360658at2"/>
<proteinExistence type="predicted"/>
<dbReference type="Pfam" id="PF01814">
    <property type="entry name" value="Hemerythrin"/>
    <property type="match status" value="1"/>
</dbReference>
<keyword evidence="1" id="KW-0175">Coiled coil</keyword>
<evidence type="ECO:0000313" key="3">
    <source>
        <dbReference type="EMBL" id="SHK24635.1"/>
    </source>
</evidence>
<sequence length="138" mass="16407">MANINNLERQHTEIKDLFLKIKQGINSQDIEANLDMLVMSLNTVAGKLNMHMNSEDKFLYPELINSRNEELKDMAKQYSDEMGNINIEFNNYKNKFNTKRKILNDLDGFLKESKEIFKILEDRIYKEDMYLYPKMKSL</sequence>
<name>A0A1M6QWR3_9CLOT</name>
<dbReference type="RefSeq" id="WP_072990861.1">
    <property type="nucleotide sequence ID" value="NZ_FQZB01000015.1"/>
</dbReference>
<evidence type="ECO:0000256" key="1">
    <source>
        <dbReference type="SAM" id="Coils"/>
    </source>
</evidence>
<dbReference type="Proteomes" id="UP000184310">
    <property type="component" value="Unassembled WGS sequence"/>
</dbReference>
<evidence type="ECO:0000313" key="4">
    <source>
        <dbReference type="Proteomes" id="UP000184310"/>
    </source>
</evidence>
<dbReference type="STRING" id="1121302.SAMN02745163_03479"/>
<protein>
    <submittedName>
        <fullName evidence="3">Hemerythrin HHE cation binding domain-containing protein</fullName>
    </submittedName>
</protein>
<feature type="domain" description="Hemerythrin-like" evidence="2">
    <location>
        <begin position="4"/>
        <end position="134"/>
    </location>
</feature>
<feature type="coiled-coil region" evidence="1">
    <location>
        <begin position="68"/>
        <end position="95"/>
    </location>
</feature>